<organism evidence="1 2">
    <name type="scientific">Peribacillus saganii</name>
    <dbReference type="NCBI Taxonomy" id="2303992"/>
    <lineage>
        <taxon>Bacteria</taxon>
        <taxon>Bacillati</taxon>
        <taxon>Bacillota</taxon>
        <taxon>Bacilli</taxon>
        <taxon>Bacillales</taxon>
        <taxon>Bacillaceae</taxon>
        <taxon>Peribacillus</taxon>
    </lineage>
</organism>
<gene>
    <name evidence="1" type="ORF">D0469_07120</name>
</gene>
<evidence type="ECO:0000313" key="2">
    <source>
        <dbReference type="Proteomes" id="UP000264541"/>
    </source>
</evidence>
<evidence type="ECO:0000313" key="1">
    <source>
        <dbReference type="EMBL" id="RFU70365.1"/>
    </source>
</evidence>
<reference evidence="1 2" key="1">
    <citation type="submission" date="2018-08" db="EMBL/GenBank/DDBJ databases">
        <title>Bacillus chawlae sp. nov., Bacillus glennii sp. nov., and Bacillus saganii sp. nov. Isolated from the Vehicle Assembly Building at Kennedy Space Center where the Viking Spacecraft were Assembled.</title>
        <authorList>
            <person name="Seuylemezian A."/>
            <person name="Vaishampayan P."/>
        </authorList>
    </citation>
    <scope>NUCLEOTIDE SEQUENCE [LARGE SCALE GENOMIC DNA]</scope>
    <source>
        <strain evidence="1 2">V47-23a</strain>
    </source>
</reference>
<protein>
    <submittedName>
        <fullName evidence="1">Uncharacterized protein</fullName>
    </submittedName>
</protein>
<dbReference type="Proteomes" id="UP000264541">
    <property type="component" value="Unassembled WGS sequence"/>
</dbReference>
<name>A0A372LQ76_9BACI</name>
<dbReference type="RefSeq" id="WP_117325948.1">
    <property type="nucleotide sequence ID" value="NZ_QVTE01000016.1"/>
</dbReference>
<keyword evidence="2" id="KW-1185">Reference proteome</keyword>
<accession>A0A372LQ76</accession>
<dbReference type="EMBL" id="QVTE01000016">
    <property type="protein sequence ID" value="RFU70365.1"/>
    <property type="molecule type" value="Genomic_DNA"/>
</dbReference>
<proteinExistence type="predicted"/>
<comment type="caution">
    <text evidence="1">The sequence shown here is derived from an EMBL/GenBank/DDBJ whole genome shotgun (WGS) entry which is preliminary data.</text>
</comment>
<dbReference type="OrthoDB" id="2903733at2"/>
<dbReference type="AlphaFoldDB" id="A0A372LQ76"/>
<sequence>MKMYKLITNYKGIHKKGTIFFVISESEFIGVKEFVLQSEEVWGKIIVTEEELGYNFVSLNEKNRFIGSDID</sequence>